<proteinExistence type="predicted"/>
<sequence>MSKLPKEFPRLLRPGSGVRDELKQKIKEFEAMQMERLQLDREMSLLRKQQNETEDRVAEELAENEFQSCLGAQPAVERSCTDLQNMFDQHLGCIVDELAAKFKRMFYLDIDMRKLKASIESDIAADSEKLKSK</sequence>
<dbReference type="AlphaFoldDB" id="A0AAU9FH15"/>
<protein>
    <submittedName>
        <fullName evidence="2">Uncharacterized protein</fullName>
    </submittedName>
</protein>
<reference evidence="2 3" key="1">
    <citation type="submission" date="2024-02" db="EMBL/GenBank/DDBJ databases">
        <title>A chromosome-level genome assembly of Drosophila madeirensis, a fruit fly species endemic to Madeira island.</title>
        <authorList>
            <person name="Tomihara K."/>
            <person name="Llopart A."/>
            <person name="Yamamoto D."/>
        </authorList>
    </citation>
    <scope>NUCLEOTIDE SEQUENCE [LARGE SCALE GENOMIC DNA]</scope>
    <source>
        <strain evidence="2 3">RF1</strain>
    </source>
</reference>
<keyword evidence="3" id="KW-1185">Reference proteome</keyword>
<feature type="coiled-coil region" evidence="1">
    <location>
        <begin position="22"/>
        <end position="63"/>
    </location>
</feature>
<evidence type="ECO:0000313" key="2">
    <source>
        <dbReference type="EMBL" id="BFF94957.1"/>
    </source>
</evidence>
<evidence type="ECO:0000256" key="1">
    <source>
        <dbReference type="SAM" id="Coils"/>
    </source>
</evidence>
<name>A0AAU9FH15_DROMD</name>
<organism evidence="2 3">
    <name type="scientific">Drosophila madeirensis</name>
    <name type="common">Fruit fly</name>
    <dbReference type="NCBI Taxonomy" id="30013"/>
    <lineage>
        <taxon>Eukaryota</taxon>
        <taxon>Metazoa</taxon>
        <taxon>Ecdysozoa</taxon>
        <taxon>Arthropoda</taxon>
        <taxon>Hexapoda</taxon>
        <taxon>Insecta</taxon>
        <taxon>Pterygota</taxon>
        <taxon>Neoptera</taxon>
        <taxon>Endopterygota</taxon>
        <taxon>Diptera</taxon>
        <taxon>Brachycera</taxon>
        <taxon>Muscomorpha</taxon>
        <taxon>Ephydroidea</taxon>
        <taxon>Drosophilidae</taxon>
        <taxon>Drosophila</taxon>
        <taxon>Sophophora</taxon>
    </lineage>
</organism>
<gene>
    <name evidence="2" type="ORF">DMAD_12466</name>
</gene>
<accession>A0AAU9FH15</accession>
<dbReference type="Proteomes" id="UP001500889">
    <property type="component" value="Chromosome U"/>
</dbReference>
<dbReference type="EMBL" id="AP029264">
    <property type="protein sequence ID" value="BFF94957.1"/>
    <property type="molecule type" value="Genomic_DNA"/>
</dbReference>
<keyword evidence="1" id="KW-0175">Coiled coil</keyword>
<evidence type="ECO:0000313" key="3">
    <source>
        <dbReference type="Proteomes" id="UP001500889"/>
    </source>
</evidence>